<name>A0A0E0EDM3_9ORYZ</name>
<dbReference type="Proteomes" id="UP000008021">
    <property type="component" value="Chromosome 7"/>
</dbReference>
<dbReference type="Pfam" id="PF13320">
    <property type="entry name" value="GH123_cat"/>
    <property type="match status" value="1"/>
</dbReference>
<dbReference type="PANTHER" id="PTHR37193:SF1">
    <property type="entry name" value="ALPHA-1,6-MANNOSYL-GLYCOPROTEIN 2-BETA-N-ACETYLGLUCOSAMINYLTRANSFERASE"/>
    <property type="match status" value="1"/>
</dbReference>
<feature type="region of interest" description="Disordered" evidence="1">
    <location>
        <begin position="1"/>
        <end position="25"/>
    </location>
</feature>
<evidence type="ECO:0000256" key="1">
    <source>
        <dbReference type="SAM" id="MobiDB-lite"/>
    </source>
</evidence>
<evidence type="ECO:0000313" key="4">
    <source>
        <dbReference type="Proteomes" id="UP000008021"/>
    </source>
</evidence>
<dbReference type="AlphaFoldDB" id="A0A0E0EDM3"/>
<dbReference type="Gramene" id="OMERI07G16700.5">
    <property type="protein sequence ID" value="OMERI07G16700.5"/>
    <property type="gene ID" value="OMERI07G16700"/>
</dbReference>
<feature type="domain" description="Glycoside hydrolase 123 catalytic" evidence="2">
    <location>
        <begin position="389"/>
        <end position="496"/>
    </location>
</feature>
<evidence type="ECO:0000313" key="3">
    <source>
        <dbReference type="EnsemblPlants" id="OMERI07G16700.5"/>
    </source>
</evidence>
<dbReference type="EnsemblPlants" id="OMERI07G16700.5">
    <property type="protein sequence ID" value="OMERI07G16700.5"/>
    <property type="gene ID" value="OMERI07G16700"/>
</dbReference>
<reference evidence="3" key="2">
    <citation type="submission" date="2018-05" db="EMBL/GenBank/DDBJ databases">
        <title>OmerRS3 (Oryza meridionalis Reference Sequence Version 3).</title>
        <authorList>
            <person name="Zhang J."/>
            <person name="Kudrna D."/>
            <person name="Lee S."/>
            <person name="Talag J."/>
            <person name="Welchert J."/>
            <person name="Wing R.A."/>
        </authorList>
    </citation>
    <scope>NUCLEOTIDE SEQUENCE [LARGE SCALE GENOMIC DNA]</scope>
    <source>
        <strain evidence="3">cv. OR44</strain>
    </source>
</reference>
<evidence type="ECO:0000259" key="2">
    <source>
        <dbReference type="Pfam" id="PF13320"/>
    </source>
</evidence>
<reference evidence="3" key="1">
    <citation type="submission" date="2015-04" db="UniProtKB">
        <authorList>
            <consortium name="EnsemblPlants"/>
        </authorList>
    </citation>
    <scope>IDENTIFICATION</scope>
</reference>
<organism evidence="3">
    <name type="scientific">Oryza meridionalis</name>
    <dbReference type="NCBI Taxonomy" id="40149"/>
    <lineage>
        <taxon>Eukaryota</taxon>
        <taxon>Viridiplantae</taxon>
        <taxon>Streptophyta</taxon>
        <taxon>Embryophyta</taxon>
        <taxon>Tracheophyta</taxon>
        <taxon>Spermatophyta</taxon>
        <taxon>Magnoliopsida</taxon>
        <taxon>Liliopsida</taxon>
        <taxon>Poales</taxon>
        <taxon>Poaceae</taxon>
        <taxon>BOP clade</taxon>
        <taxon>Oryzoideae</taxon>
        <taxon>Oryzeae</taxon>
        <taxon>Oryzinae</taxon>
        <taxon>Oryza</taxon>
    </lineage>
</organism>
<protein>
    <recommendedName>
        <fullName evidence="2">Glycoside hydrolase 123 catalytic domain-containing protein</fullName>
    </recommendedName>
</protein>
<proteinExistence type="predicted"/>
<keyword evidence="4" id="KW-1185">Reference proteome</keyword>
<feature type="compositionally biased region" description="Polar residues" evidence="1">
    <location>
        <begin position="1"/>
        <end position="19"/>
    </location>
</feature>
<dbReference type="InterPro" id="IPR025150">
    <property type="entry name" value="GH123_cat"/>
</dbReference>
<dbReference type="PANTHER" id="PTHR37193">
    <property type="entry name" value="ALPHA-1,6-MANNOSYL-GLYCOPROTEIN 2-BETA-N-ACETYLGLUCOSAMINYLTRANSFERASE"/>
    <property type="match status" value="1"/>
</dbReference>
<sequence length="557" mass="61177">MESGQPNSAAADKTQNSSVPPVEGVAGGGTSYGWVDGGLQASSLGNGAIDPTKIHSADLLHVWSMPSTANVSQQEAPRPLEHVNLLAARNERESFQIALRPKVSWATSGIAGSVQVQCTDLCSSAGDRLVVGQSVTLRHVVPMLGVPDALVPIDPLNSQINLLPGETSAIWVSLNVPCGQQPGLYEGEIFISAVRAEAESRGESLTKSERYQLYKELRNCIDITEPRDYSSSEEMVQRLTSASTTLRRMLALPSFQDCEENNGLGDMMDEDIMNNVAVRLKLSLTVWDFTLPLTPSLPAVFGPLNLEQYDVICSISNELRSYASDVRILTTYYCGPSGSELAPSTFEAFVKVPNVLRPHTQIFCTSEWVLGTREDLVKDIVAELRPDLGEEWWTYVCMGPSDPQPNWHLGMRGTQHRAVMWRVWKEGGTGFLYWGTNCYEKAMIPSAEICFRRGLPPGDGVLFYPGEVFSSSHEPVASTRLERILSGMQDIEYLKLYSSRYGREEGLALLEKTGVYLGPDRYALDHGPIDVMRGEVAIQEKESAYSTSGRGTMIASH</sequence>
<accession>A0A0E0EDM3</accession>